<evidence type="ECO:0000313" key="14">
    <source>
        <dbReference type="EMBL" id="OZI34389.1"/>
    </source>
</evidence>
<dbReference type="Gene3D" id="2.60.40.1180">
    <property type="entry name" value="Golgi alpha-mannosidase II"/>
    <property type="match status" value="1"/>
</dbReference>
<dbReference type="RefSeq" id="WP_094853386.1">
    <property type="nucleotide sequence ID" value="NZ_NEVM01000002.1"/>
</dbReference>
<dbReference type="CDD" id="cd11322">
    <property type="entry name" value="AmyAc_Glg_BE"/>
    <property type="match status" value="1"/>
</dbReference>
<feature type="region of interest" description="Disordered" evidence="12">
    <location>
        <begin position="1"/>
        <end position="20"/>
    </location>
</feature>
<dbReference type="Pfam" id="PF02806">
    <property type="entry name" value="Alpha-amylase_C"/>
    <property type="match status" value="1"/>
</dbReference>
<dbReference type="GO" id="GO:0005978">
    <property type="term" value="P:glycogen biosynthetic process"/>
    <property type="evidence" value="ECO:0007669"/>
    <property type="project" value="UniProtKB-UniRule"/>
</dbReference>
<dbReference type="CDD" id="cd02855">
    <property type="entry name" value="E_set_GBE_prok_N"/>
    <property type="match status" value="1"/>
</dbReference>
<dbReference type="Proteomes" id="UP000216020">
    <property type="component" value="Unassembled WGS sequence"/>
</dbReference>
<dbReference type="Pfam" id="PF22019">
    <property type="entry name" value="GlgB_N"/>
    <property type="match status" value="1"/>
</dbReference>
<dbReference type="UniPathway" id="UPA00164"/>
<protein>
    <recommendedName>
        <fullName evidence="10">1,4-alpha-glucan branching enzyme GlgB</fullName>
        <ecNumber evidence="10">2.4.1.18</ecNumber>
    </recommendedName>
    <alternativeName>
        <fullName evidence="10">1,4-alpha-D-glucan:1,4-alpha-D-glucan 6-glucosyl-transferase</fullName>
    </alternativeName>
    <alternativeName>
        <fullName evidence="10">Alpha-(1-&gt;4)-glucan branching enzyme</fullName>
    </alternativeName>
    <alternativeName>
        <fullName evidence="10">Glycogen branching enzyme</fullName>
        <shortName evidence="10">BE</shortName>
    </alternativeName>
</protein>
<comment type="subunit">
    <text evidence="10">Monomer.</text>
</comment>
<dbReference type="Pfam" id="PF02922">
    <property type="entry name" value="CBM_48"/>
    <property type="match status" value="1"/>
</dbReference>
<keyword evidence="9 10" id="KW-0119">Carbohydrate metabolism</keyword>
<evidence type="ECO:0000256" key="9">
    <source>
        <dbReference type="ARBA" id="ARBA00023277"/>
    </source>
</evidence>
<dbReference type="InterPro" id="IPR006407">
    <property type="entry name" value="GlgB"/>
</dbReference>
<evidence type="ECO:0000256" key="12">
    <source>
        <dbReference type="SAM" id="MobiDB-lite"/>
    </source>
</evidence>
<dbReference type="PIRSF" id="PIRSF000463">
    <property type="entry name" value="GlgB"/>
    <property type="match status" value="1"/>
</dbReference>
<dbReference type="InterPro" id="IPR013783">
    <property type="entry name" value="Ig-like_fold"/>
</dbReference>
<evidence type="ECO:0000313" key="15">
    <source>
        <dbReference type="Proteomes" id="UP000216020"/>
    </source>
</evidence>
<dbReference type="InterPro" id="IPR014756">
    <property type="entry name" value="Ig_E-set"/>
</dbReference>
<accession>A0A261SAG4</accession>
<keyword evidence="7 10" id="KW-0808">Transferase</keyword>
<dbReference type="Gene3D" id="3.20.20.80">
    <property type="entry name" value="Glycosidases"/>
    <property type="match status" value="1"/>
</dbReference>
<dbReference type="GO" id="GO:0043169">
    <property type="term" value="F:cation binding"/>
    <property type="evidence" value="ECO:0007669"/>
    <property type="project" value="InterPro"/>
</dbReference>
<evidence type="ECO:0000256" key="1">
    <source>
        <dbReference type="ARBA" id="ARBA00000826"/>
    </source>
</evidence>
<reference evidence="15" key="1">
    <citation type="submission" date="2017-05" db="EMBL/GenBank/DDBJ databases">
        <title>Complete and WGS of Bordetella genogroups.</title>
        <authorList>
            <person name="Spilker T."/>
            <person name="Lipuma J."/>
        </authorList>
    </citation>
    <scope>NUCLEOTIDE SEQUENCE [LARGE SCALE GENOMIC DNA]</scope>
    <source>
        <strain evidence="15">AU16122</strain>
    </source>
</reference>
<evidence type="ECO:0000256" key="3">
    <source>
        <dbReference type="ARBA" id="ARBA00004964"/>
    </source>
</evidence>
<feature type="active site" description="Proton donor" evidence="10 11">
    <location>
        <position position="481"/>
    </location>
</feature>
<feature type="active site" description="Nucleophile" evidence="10 11">
    <location>
        <position position="428"/>
    </location>
</feature>
<evidence type="ECO:0000256" key="2">
    <source>
        <dbReference type="ARBA" id="ARBA00002953"/>
    </source>
</evidence>
<proteinExistence type="inferred from homology"/>
<evidence type="ECO:0000256" key="10">
    <source>
        <dbReference type="HAMAP-Rule" id="MF_00685"/>
    </source>
</evidence>
<dbReference type="SUPFAM" id="SSF51011">
    <property type="entry name" value="Glycosyl hydrolase domain"/>
    <property type="match status" value="1"/>
</dbReference>
<evidence type="ECO:0000259" key="13">
    <source>
        <dbReference type="SMART" id="SM00642"/>
    </source>
</evidence>
<dbReference type="InterPro" id="IPR037439">
    <property type="entry name" value="Branching_enzy"/>
</dbReference>
<feature type="compositionally biased region" description="Low complexity" evidence="12">
    <location>
        <begin position="1"/>
        <end position="10"/>
    </location>
</feature>
<dbReference type="FunFam" id="2.60.40.1180:FF:000002">
    <property type="entry name" value="1,4-alpha-glucan branching enzyme GlgB"/>
    <property type="match status" value="1"/>
</dbReference>
<dbReference type="SMART" id="SM00642">
    <property type="entry name" value="Aamy"/>
    <property type="match status" value="1"/>
</dbReference>
<feature type="domain" description="Glycosyl hydrolase family 13 catalytic" evidence="13">
    <location>
        <begin position="268"/>
        <end position="616"/>
    </location>
</feature>
<comment type="function">
    <text evidence="2 10">Catalyzes the formation of the alpha-1,6-glucosidic linkages in glycogen by scission of a 1,4-alpha-linked oligosaccharide from growing alpha-1,4-glucan chains and the subsequent attachment of the oligosaccharide to the alpha-1,6 position.</text>
</comment>
<dbReference type="InterPro" id="IPR006048">
    <property type="entry name" value="A-amylase/branching_C"/>
</dbReference>
<keyword evidence="6 10" id="KW-0328">Glycosyltransferase</keyword>
<dbReference type="GO" id="GO:0005829">
    <property type="term" value="C:cytosol"/>
    <property type="evidence" value="ECO:0007669"/>
    <property type="project" value="TreeGrafter"/>
</dbReference>
<organism evidence="14 15">
    <name type="scientific">Bordetella genomosp. 10</name>
    <dbReference type="NCBI Taxonomy" id="1416804"/>
    <lineage>
        <taxon>Bacteria</taxon>
        <taxon>Pseudomonadati</taxon>
        <taxon>Pseudomonadota</taxon>
        <taxon>Betaproteobacteria</taxon>
        <taxon>Burkholderiales</taxon>
        <taxon>Alcaligenaceae</taxon>
        <taxon>Bordetella</taxon>
    </lineage>
</organism>
<dbReference type="NCBIfam" id="NF008967">
    <property type="entry name" value="PRK12313.1"/>
    <property type="match status" value="1"/>
</dbReference>
<dbReference type="OrthoDB" id="9800174at2"/>
<dbReference type="InterPro" id="IPR017853">
    <property type="entry name" value="GH"/>
</dbReference>
<keyword evidence="5 10" id="KW-0321">Glycogen metabolism</keyword>
<comment type="catalytic activity">
    <reaction evidence="1 10">
        <text>Transfers a segment of a (1-&gt;4)-alpha-D-glucan chain to a primary hydroxy group in a similar glucan chain.</text>
        <dbReference type="EC" id="2.4.1.18"/>
    </reaction>
</comment>
<dbReference type="InterPro" id="IPR013780">
    <property type="entry name" value="Glyco_hydro_b"/>
</dbReference>
<dbReference type="GO" id="GO:0004553">
    <property type="term" value="F:hydrolase activity, hydrolyzing O-glycosyl compounds"/>
    <property type="evidence" value="ECO:0007669"/>
    <property type="project" value="InterPro"/>
</dbReference>
<dbReference type="Gene3D" id="2.60.40.10">
    <property type="entry name" value="Immunoglobulins"/>
    <property type="match status" value="2"/>
</dbReference>
<dbReference type="InterPro" id="IPR006047">
    <property type="entry name" value="GH13_cat_dom"/>
</dbReference>
<dbReference type="InterPro" id="IPR004193">
    <property type="entry name" value="Glyco_hydro_13_N"/>
</dbReference>
<keyword evidence="15" id="KW-1185">Reference proteome</keyword>
<dbReference type="PANTHER" id="PTHR43651">
    <property type="entry name" value="1,4-ALPHA-GLUCAN-BRANCHING ENZYME"/>
    <property type="match status" value="1"/>
</dbReference>
<dbReference type="SUPFAM" id="SSF81296">
    <property type="entry name" value="E set domains"/>
    <property type="match status" value="1"/>
</dbReference>
<comment type="pathway">
    <text evidence="3 10">Glycan biosynthesis; glycogen biosynthesis.</text>
</comment>
<evidence type="ECO:0000256" key="7">
    <source>
        <dbReference type="ARBA" id="ARBA00022679"/>
    </source>
</evidence>
<dbReference type="AlphaFoldDB" id="A0A261SAG4"/>
<dbReference type="InterPro" id="IPR054169">
    <property type="entry name" value="GlgB_N"/>
</dbReference>
<comment type="similarity">
    <text evidence="4 10">Belongs to the glycosyl hydrolase 13 family. GlgB subfamily.</text>
</comment>
<dbReference type="InterPro" id="IPR044143">
    <property type="entry name" value="GlgB_N_E_set_prok"/>
</dbReference>
<evidence type="ECO:0000256" key="8">
    <source>
        <dbReference type="ARBA" id="ARBA00023056"/>
    </source>
</evidence>
<dbReference type="SUPFAM" id="SSF51445">
    <property type="entry name" value="(Trans)glycosidases"/>
    <property type="match status" value="1"/>
</dbReference>
<evidence type="ECO:0000256" key="4">
    <source>
        <dbReference type="ARBA" id="ARBA00009000"/>
    </source>
</evidence>
<gene>
    <name evidence="10" type="primary">glgB</name>
    <name evidence="14" type="ORF">CAL29_12770</name>
</gene>
<dbReference type="FunFam" id="3.20.20.80:FF:000003">
    <property type="entry name" value="1,4-alpha-glucan branching enzyme GlgB"/>
    <property type="match status" value="1"/>
</dbReference>
<dbReference type="EMBL" id="NEVM01000002">
    <property type="protein sequence ID" value="OZI34389.1"/>
    <property type="molecule type" value="Genomic_DNA"/>
</dbReference>
<comment type="caution">
    <text evidence="14">The sequence shown here is derived from an EMBL/GenBank/DDBJ whole genome shotgun (WGS) entry which is preliminary data.</text>
</comment>
<feature type="region of interest" description="Disordered" evidence="12">
    <location>
        <begin position="704"/>
        <end position="723"/>
    </location>
</feature>
<evidence type="ECO:0000256" key="11">
    <source>
        <dbReference type="PIRSR" id="PIRSR000463-1"/>
    </source>
</evidence>
<sequence>MTSGSSSSSGAPQTDTPVDRGAHDALDELLAGRHPDPFHILGPHADGTRSWVRVLVPNAEQVTVLLGADGKQWPLTHVRHGMYTGLVDGLAPGRPSAYRLRIQWPTGEQVTEDPYAFGPLLGDLDLHLISEGRHEDLADCLGSHVMEIEGVRGVRFAVWAPNARRVSVVGDFNSWDGRRHPMRLRHSAGVWEIFIPRLEAGARYKYEITGAEGNLLPLKADPLARQTEAPPATASIVADPAPFTWTDQAWMAGRGARQAVEAPISIYEVHAGSWLPRDGESDSGECVWRRLATRLVPYARDMGYTHLELMPIMEHPFGGSWGYQPLGVFAPTARYGTPRDFAAFVDACHAADLAIILDWVPAHFPTDTHGLSRFDGTALYEYEDPREGFHPDWNTLIYNLGRTEVRNFMVASALEWVRRYHIDGLRVDAVASMLYRDYSRAAGEWIPNRYGGRENLEAVEFLRDMNATVHRLCPGAITVAEESTAWPGVSARTEDGGLGFSYKWNMGWMHDTLRYMHNDPVHRRYHHNDMTFGMVYAYSERFILPLSHDEVVHGKGSLLNKMPGDRWQRHANLRAYFGFMWSHPGKKLLFMGGEIAQEREWNHDASLDWAALDDGLHRGVQRLVRDLNRVYAELPALHRRDHDASGFEWIIGDDYGNSVFAFLRRDGDALALAVSNFTPVPREGYRIGVPRAGRWRERINTDAGDYGGSGVGNGGGRDTEPVAAHGQGQSLALVLPPLATVIFQFEG</sequence>
<evidence type="ECO:0000256" key="6">
    <source>
        <dbReference type="ARBA" id="ARBA00022676"/>
    </source>
</evidence>
<dbReference type="PANTHER" id="PTHR43651:SF3">
    <property type="entry name" value="1,4-ALPHA-GLUCAN-BRANCHING ENZYME"/>
    <property type="match status" value="1"/>
</dbReference>
<dbReference type="GO" id="GO:0003844">
    <property type="term" value="F:1,4-alpha-glucan branching enzyme activity"/>
    <property type="evidence" value="ECO:0007669"/>
    <property type="project" value="UniProtKB-UniRule"/>
</dbReference>
<feature type="compositionally biased region" description="Gly residues" evidence="12">
    <location>
        <begin position="705"/>
        <end position="716"/>
    </location>
</feature>
<dbReference type="NCBIfam" id="TIGR01515">
    <property type="entry name" value="branching_enzym"/>
    <property type="match status" value="1"/>
</dbReference>
<dbReference type="EC" id="2.4.1.18" evidence="10"/>
<dbReference type="HAMAP" id="MF_00685">
    <property type="entry name" value="GlgB"/>
    <property type="match status" value="1"/>
</dbReference>
<dbReference type="FunFam" id="2.60.40.10:FF:000169">
    <property type="entry name" value="1,4-alpha-glucan branching enzyme GlgB"/>
    <property type="match status" value="1"/>
</dbReference>
<keyword evidence="8 10" id="KW-0320">Glycogen biosynthesis</keyword>
<dbReference type="NCBIfam" id="NF003811">
    <property type="entry name" value="PRK05402.1"/>
    <property type="match status" value="1"/>
</dbReference>
<name>A0A261SAG4_9BORD</name>
<evidence type="ECO:0000256" key="5">
    <source>
        <dbReference type="ARBA" id="ARBA00022600"/>
    </source>
</evidence>